<gene>
    <name evidence="3" type="ORF">SARC_12538</name>
</gene>
<protein>
    <recommendedName>
        <fullName evidence="2">NFACT protein C-terminal domain-containing protein</fullName>
    </recommendedName>
</protein>
<dbReference type="GO" id="GO:0043023">
    <property type="term" value="F:ribosomal large subunit binding"/>
    <property type="evidence" value="ECO:0007669"/>
    <property type="project" value="TreeGrafter"/>
</dbReference>
<evidence type="ECO:0000256" key="1">
    <source>
        <dbReference type="SAM" id="MobiDB-lite"/>
    </source>
</evidence>
<dbReference type="GeneID" id="25913042"/>
<proteinExistence type="predicted"/>
<feature type="region of interest" description="Disordered" evidence="1">
    <location>
        <begin position="1"/>
        <end position="186"/>
    </location>
</feature>
<reference evidence="3 4" key="1">
    <citation type="submission" date="2011-02" db="EMBL/GenBank/DDBJ databases">
        <title>The Genome Sequence of Sphaeroforma arctica JP610.</title>
        <authorList>
            <consortium name="The Broad Institute Genome Sequencing Platform"/>
            <person name="Russ C."/>
            <person name="Cuomo C."/>
            <person name="Young S.K."/>
            <person name="Zeng Q."/>
            <person name="Gargeya S."/>
            <person name="Alvarado L."/>
            <person name="Berlin A."/>
            <person name="Chapman S.B."/>
            <person name="Chen Z."/>
            <person name="Freedman E."/>
            <person name="Gellesch M."/>
            <person name="Goldberg J."/>
            <person name="Griggs A."/>
            <person name="Gujja S."/>
            <person name="Heilman E."/>
            <person name="Heiman D."/>
            <person name="Howarth C."/>
            <person name="Mehta T."/>
            <person name="Neiman D."/>
            <person name="Pearson M."/>
            <person name="Roberts A."/>
            <person name="Saif S."/>
            <person name="Shea T."/>
            <person name="Shenoy N."/>
            <person name="Sisk P."/>
            <person name="Stolte C."/>
            <person name="Sykes S."/>
            <person name="White J."/>
            <person name="Yandava C."/>
            <person name="Burger G."/>
            <person name="Gray M.W."/>
            <person name="Holland P.W.H."/>
            <person name="King N."/>
            <person name="Lang F.B.F."/>
            <person name="Roger A.J."/>
            <person name="Ruiz-Trillo I."/>
            <person name="Haas B."/>
            <person name="Nusbaum C."/>
            <person name="Birren B."/>
        </authorList>
    </citation>
    <scope>NUCLEOTIDE SEQUENCE [LARGE SCALE GENOMIC DNA]</scope>
    <source>
        <strain evidence="3 4">JP610</strain>
    </source>
</reference>
<name>A0A0L0FDU2_9EUKA</name>
<dbReference type="STRING" id="667725.A0A0L0FDU2"/>
<dbReference type="InterPro" id="IPR051608">
    <property type="entry name" value="RQC_Subunit_NEMF"/>
</dbReference>
<dbReference type="OrthoDB" id="207084at2759"/>
<dbReference type="EMBL" id="KQ243976">
    <property type="protein sequence ID" value="KNC74925.1"/>
    <property type="molecule type" value="Genomic_DNA"/>
</dbReference>
<dbReference type="eggNOG" id="KOG2030">
    <property type="taxonomic scope" value="Eukaryota"/>
</dbReference>
<dbReference type="GO" id="GO:0072344">
    <property type="term" value="P:rescue of stalled ribosome"/>
    <property type="evidence" value="ECO:0007669"/>
    <property type="project" value="TreeGrafter"/>
</dbReference>
<organism evidence="3 4">
    <name type="scientific">Sphaeroforma arctica JP610</name>
    <dbReference type="NCBI Taxonomy" id="667725"/>
    <lineage>
        <taxon>Eukaryota</taxon>
        <taxon>Ichthyosporea</taxon>
        <taxon>Ichthyophonida</taxon>
        <taxon>Sphaeroforma</taxon>
    </lineage>
</organism>
<evidence type="ECO:0000313" key="4">
    <source>
        <dbReference type="Proteomes" id="UP000054560"/>
    </source>
</evidence>
<sequence>ATNQAGDASNSDASNSDDGPDDSASTSGTGYITARQRRLMKKKGLDIEDIKQGVAEEMPKDEQKAKEPKINPTLQTVPRGKRTKMKRAKAKYADQDEEDRELYMNLLQASVGGCGRPRYQKREKGKKAKQQAQEKAKQQVNSKTIKGGGGKQQQQKGANKGLKKQHVQPAPSQITDAPTTTDGDSAVLVPENKENKAEHMKPEVVDDEPEMDVHTEVVSVLSTLTGQPNGTDEFLFAMAYCAPYASMHNFKYKVKALPGLTKKGKASKFAREIFIKSADVPIEKDLIRAIGDNELITRLPNKVKISNVGKK</sequence>
<accession>A0A0L0FDU2</accession>
<evidence type="ECO:0000313" key="3">
    <source>
        <dbReference type="EMBL" id="KNC74925.1"/>
    </source>
</evidence>
<dbReference type="PANTHER" id="PTHR15239">
    <property type="entry name" value="NUCLEAR EXPORT MEDIATOR FACTOR NEMF"/>
    <property type="match status" value="1"/>
</dbReference>
<feature type="compositionally biased region" description="Basic residues" evidence="1">
    <location>
        <begin position="79"/>
        <end position="90"/>
    </location>
</feature>
<dbReference type="PANTHER" id="PTHR15239:SF6">
    <property type="entry name" value="RIBOSOME QUALITY CONTROL COMPLEX SUBUNIT NEMF"/>
    <property type="match status" value="1"/>
</dbReference>
<feature type="domain" description="NFACT protein C-terminal" evidence="2">
    <location>
        <begin position="216"/>
        <end position="306"/>
    </location>
</feature>
<feature type="compositionally biased region" description="Basic and acidic residues" evidence="1">
    <location>
        <begin position="57"/>
        <end position="69"/>
    </location>
</feature>
<evidence type="ECO:0000259" key="2">
    <source>
        <dbReference type="Pfam" id="PF11923"/>
    </source>
</evidence>
<feature type="compositionally biased region" description="Basic residues" evidence="1">
    <location>
        <begin position="118"/>
        <end position="129"/>
    </location>
</feature>
<dbReference type="GO" id="GO:0000049">
    <property type="term" value="F:tRNA binding"/>
    <property type="evidence" value="ECO:0007669"/>
    <property type="project" value="TreeGrafter"/>
</dbReference>
<feature type="non-terminal residue" evidence="3">
    <location>
        <position position="1"/>
    </location>
</feature>
<dbReference type="Proteomes" id="UP000054560">
    <property type="component" value="Unassembled WGS sequence"/>
</dbReference>
<dbReference type="GO" id="GO:1990112">
    <property type="term" value="C:RQC complex"/>
    <property type="evidence" value="ECO:0007669"/>
    <property type="project" value="TreeGrafter"/>
</dbReference>
<dbReference type="Pfam" id="PF11923">
    <property type="entry name" value="NFACT-C"/>
    <property type="match status" value="1"/>
</dbReference>
<dbReference type="AlphaFoldDB" id="A0A0L0FDU2"/>
<dbReference type="RefSeq" id="XP_014148827.1">
    <property type="nucleotide sequence ID" value="XM_014293352.1"/>
</dbReference>
<dbReference type="InterPro" id="IPR021846">
    <property type="entry name" value="NFACT-C"/>
</dbReference>
<keyword evidence="4" id="KW-1185">Reference proteome</keyword>
<feature type="compositionally biased region" description="Low complexity" evidence="1">
    <location>
        <begin position="1"/>
        <end position="25"/>
    </location>
</feature>
<feature type="compositionally biased region" description="Polar residues" evidence="1">
    <location>
        <begin position="170"/>
        <end position="183"/>
    </location>
</feature>